<sequence length="777" mass="86797">MSAVGFDFRNERCVVAVAKDARIVCFDEEQRFLGVTGVSTTNPKNSISQIMRLIGRPFSDPDLQQDLKGLPFSVTEGPDGFPLIHARYRGERKSFTPIQVMGIVFTNMKRVAENNSSAPVVDCCIGIPVYFTDLQRRAVLEAAKIAGLNPLRLMHETTATALAYGIYKTDLPENKPIIVAFVDIGNASMQVCIAGFKKGEMKILAHSFDRGPVGRAFDEVLFQHFAEKFMADYEIDVFYGSAQFKLRAACEKLKEVLASNPEASLYVECLIGKKYVRGFIEKEEFEHISSSILERVKKPLKKALSDAKVTVDDISAVEVVGLDSWVIKILTDFFGKKPMSSMKASECVSKGCALECAILSPNFKVRDFQVQEISPFPIALKRRCFTTIQHYHFEEKGDLERYIVFPRGNPIPSVKAWVFYESRTFNLDVQYADASELQAPAKISTFTIGPFPTAYSRAYDVEVKVGLDLHGCVFVDSAELIEEDGVIWLPVSRVESLKGTTKTESLKGTTKMGTEKGVTDVEVGWLSDFINHQCSATNSSYVSCNPHHPGTLDKQLLQTFGRRPDPCKTISSKWGGALHDKLQEFVTDADREALIAKLQETEDWLYEDGEDETKGVYIAKLEELKKQGDPIEQRYKEYTERESFVDQLANHVNWYRQAAASVDPKYEHIDLSEKQKVLNECSEAENWLREKKQLQEALPKHADPVLLSSDIRKKAEALDRVCRPIMSKPKPAPPKPAATPDAPSPAPANEPSQGAENATNPNENPEAMETEKPETAA</sequence>
<evidence type="ECO:0000256" key="3">
    <source>
        <dbReference type="SAM" id="MobiDB-lite"/>
    </source>
</evidence>
<evidence type="ECO:0000256" key="2">
    <source>
        <dbReference type="ARBA" id="ARBA00022840"/>
    </source>
</evidence>
<name>A0AA38W3X8_9ASTR</name>
<dbReference type="InterPro" id="IPR013126">
    <property type="entry name" value="Hsp_70_fam"/>
</dbReference>
<dbReference type="AlphaFoldDB" id="A0AA38W3X8"/>
<evidence type="ECO:0000313" key="5">
    <source>
        <dbReference type="Proteomes" id="UP001172457"/>
    </source>
</evidence>
<dbReference type="GO" id="GO:0005524">
    <property type="term" value="F:ATP binding"/>
    <property type="evidence" value="ECO:0007669"/>
    <property type="project" value="UniProtKB-KW"/>
</dbReference>
<evidence type="ECO:0000256" key="1">
    <source>
        <dbReference type="ARBA" id="ARBA00022741"/>
    </source>
</evidence>
<gene>
    <name evidence="4" type="ORF">OSB04_030548</name>
</gene>
<dbReference type="FunFam" id="3.30.30.30:FF:000002">
    <property type="entry name" value="Heat shock 70 kDa protein 4"/>
    <property type="match status" value="1"/>
</dbReference>
<dbReference type="PANTHER" id="PTHR45639">
    <property type="entry name" value="HSC70CB, ISOFORM G-RELATED"/>
    <property type="match status" value="1"/>
</dbReference>
<dbReference type="GO" id="GO:0005634">
    <property type="term" value="C:nucleus"/>
    <property type="evidence" value="ECO:0007669"/>
    <property type="project" value="TreeGrafter"/>
</dbReference>
<dbReference type="InterPro" id="IPR043129">
    <property type="entry name" value="ATPase_NBD"/>
</dbReference>
<dbReference type="GO" id="GO:0005829">
    <property type="term" value="C:cytosol"/>
    <property type="evidence" value="ECO:0007669"/>
    <property type="project" value="TreeGrafter"/>
</dbReference>
<accession>A0AA38W3X8</accession>
<dbReference type="EMBL" id="JARYMX010000008">
    <property type="protein sequence ID" value="KAJ9537815.1"/>
    <property type="molecule type" value="Genomic_DNA"/>
</dbReference>
<dbReference type="GO" id="GO:0140662">
    <property type="term" value="F:ATP-dependent protein folding chaperone"/>
    <property type="evidence" value="ECO:0007669"/>
    <property type="project" value="InterPro"/>
</dbReference>
<proteinExistence type="predicted"/>
<dbReference type="Proteomes" id="UP001172457">
    <property type="component" value="Chromosome 8"/>
</dbReference>
<organism evidence="4 5">
    <name type="scientific">Centaurea solstitialis</name>
    <name type="common">yellow star-thistle</name>
    <dbReference type="NCBI Taxonomy" id="347529"/>
    <lineage>
        <taxon>Eukaryota</taxon>
        <taxon>Viridiplantae</taxon>
        <taxon>Streptophyta</taxon>
        <taxon>Embryophyta</taxon>
        <taxon>Tracheophyta</taxon>
        <taxon>Spermatophyta</taxon>
        <taxon>Magnoliopsida</taxon>
        <taxon>eudicotyledons</taxon>
        <taxon>Gunneridae</taxon>
        <taxon>Pentapetalae</taxon>
        <taxon>asterids</taxon>
        <taxon>campanulids</taxon>
        <taxon>Asterales</taxon>
        <taxon>Asteraceae</taxon>
        <taxon>Carduoideae</taxon>
        <taxon>Cardueae</taxon>
        <taxon>Centaureinae</taxon>
        <taxon>Centaurea</taxon>
    </lineage>
</organism>
<dbReference type="InterPro" id="IPR029047">
    <property type="entry name" value="HSP70_peptide-bd_sf"/>
</dbReference>
<keyword evidence="1" id="KW-0547">Nucleotide-binding</keyword>
<dbReference type="Gene3D" id="1.20.1270.10">
    <property type="match status" value="2"/>
</dbReference>
<dbReference type="Pfam" id="PF00012">
    <property type="entry name" value="HSP70"/>
    <property type="match status" value="1"/>
</dbReference>
<dbReference type="FunFam" id="1.20.1270.10:FF:000002">
    <property type="entry name" value="Heat shock 70 kDa protein 4"/>
    <property type="match status" value="1"/>
</dbReference>
<keyword evidence="2" id="KW-0067">ATP-binding</keyword>
<keyword evidence="5" id="KW-1185">Reference proteome</keyword>
<evidence type="ECO:0000313" key="4">
    <source>
        <dbReference type="EMBL" id="KAJ9537815.1"/>
    </source>
</evidence>
<dbReference type="FunFam" id="3.30.420.40:FF:000171">
    <property type="entry name" value="Heat shock 70 kDa protein 4"/>
    <property type="match status" value="1"/>
</dbReference>
<dbReference type="Gene3D" id="3.90.640.10">
    <property type="entry name" value="Actin, Chain A, domain 4"/>
    <property type="match status" value="1"/>
</dbReference>
<feature type="compositionally biased region" description="Pro residues" evidence="3">
    <location>
        <begin position="730"/>
        <end position="748"/>
    </location>
</feature>
<dbReference type="SUPFAM" id="SSF100920">
    <property type="entry name" value="Heat shock protein 70kD (HSP70), peptide-binding domain"/>
    <property type="match status" value="1"/>
</dbReference>
<feature type="region of interest" description="Disordered" evidence="3">
    <location>
        <begin position="720"/>
        <end position="777"/>
    </location>
</feature>
<dbReference type="Gene3D" id="3.30.30.30">
    <property type="match status" value="1"/>
</dbReference>
<dbReference type="Gene3D" id="2.60.34.10">
    <property type="entry name" value="Substrate Binding Domain Of DNAk, Chain A, domain 1"/>
    <property type="match status" value="1"/>
</dbReference>
<dbReference type="PANTHER" id="PTHR45639:SF4">
    <property type="entry name" value="HSC70CB, ISOFORM G"/>
    <property type="match status" value="1"/>
</dbReference>
<protein>
    <recommendedName>
        <fullName evidence="6">Heat shock 70 kDa protein 14</fullName>
    </recommendedName>
</protein>
<feature type="compositionally biased region" description="Low complexity" evidence="3">
    <location>
        <begin position="755"/>
        <end position="767"/>
    </location>
</feature>
<dbReference type="Gene3D" id="3.30.420.40">
    <property type="match status" value="2"/>
</dbReference>
<dbReference type="SUPFAM" id="SSF53067">
    <property type="entry name" value="Actin-like ATPase domain"/>
    <property type="match status" value="2"/>
</dbReference>
<reference evidence="4" key="1">
    <citation type="submission" date="2023-03" db="EMBL/GenBank/DDBJ databases">
        <title>Chromosome-scale reference genome and RAD-based genetic map of yellow starthistle (Centaurea solstitialis) reveal putative structural variation and QTLs associated with invader traits.</title>
        <authorList>
            <person name="Reatini B."/>
            <person name="Cang F.A."/>
            <person name="Jiang Q."/>
            <person name="Mckibben M.T.W."/>
            <person name="Barker M.S."/>
            <person name="Rieseberg L.H."/>
            <person name="Dlugosch K.M."/>
        </authorList>
    </citation>
    <scope>NUCLEOTIDE SEQUENCE</scope>
    <source>
        <strain evidence="4">CAN-66</strain>
        <tissue evidence="4">Leaf</tissue>
    </source>
</reference>
<dbReference type="SUPFAM" id="SSF100934">
    <property type="entry name" value="Heat shock protein 70kD (HSP70), C-terminal subdomain"/>
    <property type="match status" value="2"/>
</dbReference>
<dbReference type="InterPro" id="IPR029048">
    <property type="entry name" value="HSP70_C_sf"/>
</dbReference>
<evidence type="ECO:0008006" key="6">
    <source>
        <dbReference type="Google" id="ProtNLM"/>
    </source>
</evidence>
<comment type="caution">
    <text evidence="4">The sequence shown here is derived from an EMBL/GenBank/DDBJ whole genome shotgun (WGS) entry which is preliminary data.</text>
</comment>